<dbReference type="RefSeq" id="WP_343056520.1">
    <property type="nucleotide sequence ID" value="NZ_JACIDW010000010.1"/>
</dbReference>
<dbReference type="InterPro" id="IPR038765">
    <property type="entry name" value="Papain-like_cys_pep_sf"/>
</dbReference>
<sequence length="273" mass="28788">MNAVSAGGVARLLTLAGRGIAQAVGSIDLAALKAPAPVAAPAWSPETTASITPTTRPSIAARPDNNGVFGSVAIPFKRLAALKKLAPSIDEMTSGTAISCGAGKCTDTVTTIKAALAKTSQASLRDKMNTVNATINRTIRYVSDTENSGEADYWATPSETLKRQEGDCEDFAILKMAALYAEGVDPKDMAIVVLYDQRRKFYHAILSVSAGGNRYVLDNMRDTVLTDTRLPDYKPLYSIANGKGYLHGSRAGNSQMASAMPLEKIAPGEGVAF</sequence>
<dbReference type="PANTHER" id="PTHR39327">
    <property type="match status" value="1"/>
</dbReference>
<comment type="caution">
    <text evidence="1">The sequence shown here is derived from an EMBL/GenBank/DDBJ whole genome shotgun (WGS) entry which is preliminary data.</text>
</comment>
<dbReference type="PANTHER" id="PTHR39327:SF1">
    <property type="entry name" value="BLR5470 PROTEIN"/>
    <property type="match status" value="1"/>
</dbReference>
<dbReference type="Pfam" id="PF06035">
    <property type="entry name" value="Peptidase_C93"/>
    <property type="match status" value="1"/>
</dbReference>
<reference evidence="1 2" key="1">
    <citation type="submission" date="2020-08" db="EMBL/GenBank/DDBJ databases">
        <title>Genomic Encyclopedia of Type Strains, Phase IV (KMG-IV): sequencing the most valuable type-strain genomes for metagenomic binning, comparative biology and taxonomic classification.</title>
        <authorList>
            <person name="Goeker M."/>
        </authorList>
    </citation>
    <scope>NUCLEOTIDE SEQUENCE [LARGE SCALE GENOMIC DNA]</scope>
    <source>
        <strain evidence="1 2">DSM 26575</strain>
    </source>
</reference>
<evidence type="ECO:0000313" key="1">
    <source>
        <dbReference type="EMBL" id="MBB3965530.1"/>
    </source>
</evidence>
<protein>
    <submittedName>
        <fullName evidence="1">Putative transglutaminase-like cysteine proteinase</fullName>
    </submittedName>
</protein>
<accession>A0A7W6GBZ7</accession>
<dbReference type="InterPro" id="IPR010319">
    <property type="entry name" value="Transglutaminase-like_Cys_pept"/>
</dbReference>
<dbReference type="SUPFAM" id="SSF54001">
    <property type="entry name" value="Cysteine proteinases"/>
    <property type="match status" value="1"/>
</dbReference>
<name>A0A7W6GBZ7_9HYPH</name>
<dbReference type="EMBL" id="JACIDW010000010">
    <property type="protein sequence ID" value="MBB3965530.1"/>
    <property type="molecule type" value="Genomic_DNA"/>
</dbReference>
<dbReference type="AlphaFoldDB" id="A0A7W6GBZ7"/>
<dbReference type="Proteomes" id="UP000582090">
    <property type="component" value="Unassembled WGS sequence"/>
</dbReference>
<dbReference type="Gene3D" id="3.10.620.30">
    <property type="match status" value="1"/>
</dbReference>
<evidence type="ECO:0000313" key="2">
    <source>
        <dbReference type="Proteomes" id="UP000582090"/>
    </source>
</evidence>
<gene>
    <name evidence="1" type="ORF">GGQ67_003203</name>
</gene>
<proteinExistence type="predicted"/>
<organism evidence="1 2">
    <name type="scientific">Rhizobium metallidurans</name>
    <dbReference type="NCBI Taxonomy" id="1265931"/>
    <lineage>
        <taxon>Bacteria</taxon>
        <taxon>Pseudomonadati</taxon>
        <taxon>Pseudomonadota</taxon>
        <taxon>Alphaproteobacteria</taxon>
        <taxon>Hyphomicrobiales</taxon>
        <taxon>Rhizobiaceae</taxon>
        <taxon>Rhizobium/Agrobacterium group</taxon>
        <taxon>Rhizobium</taxon>
    </lineage>
</organism>
<keyword evidence="2" id="KW-1185">Reference proteome</keyword>